<dbReference type="InterPro" id="IPR027065">
    <property type="entry name" value="Lon_Prtase"/>
</dbReference>
<keyword evidence="1" id="KW-0720">Serine protease</keyword>
<reference evidence="4 5" key="1">
    <citation type="submission" date="2012-10" db="EMBL/GenBank/DDBJ databases">
        <title>The draft sequence of the Mycobacterium pheli genome.</title>
        <authorList>
            <person name="Pettersson B.M.F."/>
            <person name="Das S."/>
            <person name="Dasgupta S."/>
            <person name="Bhattacharya A."/>
            <person name="Kirsebom L.A."/>
        </authorList>
    </citation>
    <scope>NUCLEOTIDE SEQUENCE [LARGE SCALE GENOMIC DNA]</scope>
    <source>
        <strain evidence="4 5">CCUG 21000</strain>
    </source>
</reference>
<protein>
    <recommendedName>
        <fullName evidence="1">endopeptidase La</fullName>
        <ecNumber evidence="1">3.4.21.53</ecNumber>
    </recommendedName>
</protein>
<comment type="similarity">
    <text evidence="1">Belongs to the peptidase S16 family.</text>
</comment>
<dbReference type="RefSeq" id="WP_003888766.1">
    <property type="nucleotide sequence ID" value="NZ_ANBO01000023.1"/>
</dbReference>
<dbReference type="GO" id="GO:0004252">
    <property type="term" value="F:serine-type endopeptidase activity"/>
    <property type="evidence" value="ECO:0007669"/>
    <property type="project" value="UniProtKB-UniRule"/>
</dbReference>
<dbReference type="Proteomes" id="UP000325690">
    <property type="component" value="Unassembled WGS sequence"/>
</dbReference>
<evidence type="ECO:0000259" key="2">
    <source>
        <dbReference type="PROSITE" id="PS50106"/>
    </source>
</evidence>
<feature type="active site" evidence="1">
    <location>
        <position position="238"/>
    </location>
</feature>
<dbReference type="Pfam" id="PF13180">
    <property type="entry name" value="PDZ_2"/>
    <property type="match status" value="1"/>
</dbReference>
<dbReference type="GO" id="GO:0005524">
    <property type="term" value="F:ATP binding"/>
    <property type="evidence" value="ECO:0007669"/>
    <property type="project" value="InterPro"/>
</dbReference>
<dbReference type="InterPro" id="IPR020568">
    <property type="entry name" value="Ribosomal_Su5_D2-typ_SF"/>
</dbReference>
<dbReference type="EMBL" id="ANBP01000012">
    <property type="protein sequence ID" value="KAB7756443.1"/>
    <property type="molecule type" value="Genomic_DNA"/>
</dbReference>
<dbReference type="Pfam" id="PF05362">
    <property type="entry name" value="Lon_C"/>
    <property type="match status" value="1"/>
</dbReference>
<feature type="domain" description="Lon proteolytic" evidence="3">
    <location>
        <begin position="233"/>
        <end position="331"/>
    </location>
</feature>
<dbReference type="PROSITE" id="PS50106">
    <property type="entry name" value="PDZ"/>
    <property type="match status" value="1"/>
</dbReference>
<accession>A0A5N5V3D2</accession>
<name>A0A5N5V3D2_MYCPH</name>
<gene>
    <name evidence="4" type="ORF">MPHL21000_10190</name>
</gene>
<feature type="active site" evidence="1">
    <location>
        <position position="283"/>
    </location>
</feature>
<dbReference type="EC" id="3.4.21.53" evidence="1"/>
<dbReference type="InterPro" id="IPR014721">
    <property type="entry name" value="Ribsml_uS5_D2-typ_fold_subgr"/>
</dbReference>
<dbReference type="AlphaFoldDB" id="A0A5N5V3D2"/>
<dbReference type="InterPro" id="IPR036034">
    <property type="entry name" value="PDZ_sf"/>
</dbReference>
<dbReference type="SUPFAM" id="SSF54211">
    <property type="entry name" value="Ribosomal protein S5 domain 2-like"/>
    <property type="match status" value="1"/>
</dbReference>
<dbReference type="InterPro" id="IPR001478">
    <property type="entry name" value="PDZ"/>
</dbReference>
<dbReference type="GO" id="GO:0004176">
    <property type="term" value="F:ATP-dependent peptidase activity"/>
    <property type="evidence" value="ECO:0007669"/>
    <property type="project" value="UniProtKB-UniRule"/>
</dbReference>
<evidence type="ECO:0000256" key="1">
    <source>
        <dbReference type="PROSITE-ProRule" id="PRU01122"/>
    </source>
</evidence>
<dbReference type="GO" id="GO:0006508">
    <property type="term" value="P:proteolysis"/>
    <property type="evidence" value="ECO:0007669"/>
    <property type="project" value="UniProtKB-KW"/>
</dbReference>
<organism evidence="4 5">
    <name type="scientific">Mycolicibacterium phlei DSM 43239 = CCUG 21000</name>
    <dbReference type="NCBI Taxonomy" id="1226750"/>
    <lineage>
        <taxon>Bacteria</taxon>
        <taxon>Bacillati</taxon>
        <taxon>Actinomycetota</taxon>
        <taxon>Actinomycetes</taxon>
        <taxon>Mycobacteriales</taxon>
        <taxon>Mycobacteriaceae</taxon>
        <taxon>Mycolicibacterium</taxon>
    </lineage>
</organism>
<comment type="caution">
    <text evidence="4">The sequence shown here is derived from an EMBL/GenBank/DDBJ whole genome shotgun (WGS) entry which is preliminary data.</text>
</comment>
<dbReference type="PROSITE" id="PS51786">
    <property type="entry name" value="LON_PROTEOLYTIC"/>
    <property type="match status" value="1"/>
</dbReference>
<evidence type="ECO:0000259" key="3">
    <source>
        <dbReference type="PROSITE" id="PS51786"/>
    </source>
</evidence>
<dbReference type="Gene3D" id="2.30.42.10">
    <property type="match status" value="1"/>
</dbReference>
<sequence>MNRRTLTLLVALVPILAFGVLASVVTVPFVALGPGPTFNTLGEIDGKPVVDIEGTDVYPTSGHLNMTTVSQRDQLTLGQAMALWLSGRDQLVPRDLVYPPDKSKEEVEEANTTDFRRSEDSAEYAALQYLDYPMAVTVENVNEDGPSAGKLQAGDAIDFVNGKPVANLEEFQEQLKDTKPGDTVVLDYRRKDGPPGTATITLGKHPERDQGFLGIGVLDAPWAPFSIKFNLANVGGPSAGLMFSLAVIDKLTTGDLNDGQFVAGTGTISGDGKVGSIGGITHKMLAAREAGASLFLVPAENCEEAKSAPQDGLELVRVETLEQAVDALKTLSAGGERPHC</sequence>
<keyword evidence="1" id="KW-0645">Protease</keyword>
<dbReference type="SUPFAM" id="SSF50156">
    <property type="entry name" value="PDZ domain-like"/>
    <property type="match status" value="1"/>
</dbReference>
<dbReference type="Gene3D" id="3.30.230.10">
    <property type="match status" value="1"/>
</dbReference>
<keyword evidence="5" id="KW-1185">Reference proteome</keyword>
<keyword evidence="1" id="KW-0378">Hydrolase</keyword>
<feature type="domain" description="PDZ" evidence="2">
    <location>
        <begin position="136"/>
        <end position="190"/>
    </location>
</feature>
<evidence type="ECO:0000313" key="4">
    <source>
        <dbReference type="EMBL" id="KAB7756443.1"/>
    </source>
</evidence>
<dbReference type="GO" id="GO:0030163">
    <property type="term" value="P:protein catabolic process"/>
    <property type="evidence" value="ECO:0007669"/>
    <property type="project" value="InterPro"/>
</dbReference>
<dbReference type="PANTHER" id="PTHR10046">
    <property type="entry name" value="ATP DEPENDENT LON PROTEASE FAMILY MEMBER"/>
    <property type="match status" value="1"/>
</dbReference>
<dbReference type="InterPro" id="IPR008269">
    <property type="entry name" value="Lon_proteolytic"/>
</dbReference>
<comment type="catalytic activity">
    <reaction evidence="1">
        <text>Hydrolysis of proteins in presence of ATP.</text>
        <dbReference type="EC" id="3.4.21.53"/>
    </reaction>
</comment>
<proteinExistence type="inferred from homology"/>
<dbReference type="GeneID" id="74302085"/>
<evidence type="ECO:0000313" key="5">
    <source>
        <dbReference type="Proteomes" id="UP000325690"/>
    </source>
</evidence>